<dbReference type="AlphaFoldDB" id="A0A9P7EX40"/>
<dbReference type="Proteomes" id="UP000823399">
    <property type="component" value="Unassembled WGS sequence"/>
</dbReference>
<reference evidence="1" key="1">
    <citation type="journal article" date="2020" name="New Phytol.">
        <title>Comparative genomics reveals dynamic genome evolution in host specialist ectomycorrhizal fungi.</title>
        <authorList>
            <person name="Lofgren L.A."/>
            <person name="Nguyen N.H."/>
            <person name="Vilgalys R."/>
            <person name="Ruytinx J."/>
            <person name="Liao H.L."/>
            <person name="Branco S."/>
            <person name="Kuo A."/>
            <person name="LaButti K."/>
            <person name="Lipzen A."/>
            <person name="Andreopoulos W."/>
            <person name="Pangilinan J."/>
            <person name="Riley R."/>
            <person name="Hundley H."/>
            <person name="Na H."/>
            <person name="Barry K."/>
            <person name="Grigoriev I.V."/>
            <person name="Stajich J.E."/>
            <person name="Kennedy P.G."/>
        </authorList>
    </citation>
    <scope>NUCLEOTIDE SEQUENCE</scope>
    <source>
        <strain evidence="1">FC423</strain>
    </source>
</reference>
<evidence type="ECO:0000313" key="1">
    <source>
        <dbReference type="EMBL" id="KAG2093913.1"/>
    </source>
</evidence>
<dbReference type="RefSeq" id="XP_041287358.1">
    <property type="nucleotide sequence ID" value="XM_041430179.1"/>
</dbReference>
<protein>
    <submittedName>
        <fullName evidence="1">Uncharacterized protein</fullName>
    </submittedName>
</protein>
<dbReference type="EMBL" id="JABBWM010000082">
    <property type="protein sequence ID" value="KAG2093913.1"/>
    <property type="molecule type" value="Genomic_DNA"/>
</dbReference>
<gene>
    <name evidence="1" type="ORF">F5147DRAFT_537296</name>
</gene>
<keyword evidence="2" id="KW-1185">Reference proteome</keyword>
<dbReference type="GeneID" id="64692438"/>
<organism evidence="1 2">
    <name type="scientific">Suillus discolor</name>
    <dbReference type="NCBI Taxonomy" id="1912936"/>
    <lineage>
        <taxon>Eukaryota</taxon>
        <taxon>Fungi</taxon>
        <taxon>Dikarya</taxon>
        <taxon>Basidiomycota</taxon>
        <taxon>Agaricomycotina</taxon>
        <taxon>Agaricomycetes</taxon>
        <taxon>Agaricomycetidae</taxon>
        <taxon>Boletales</taxon>
        <taxon>Suillineae</taxon>
        <taxon>Suillaceae</taxon>
        <taxon>Suillus</taxon>
    </lineage>
</organism>
<evidence type="ECO:0000313" key="2">
    <source>
        <dbReference type="Proteomes" id="UP000823399"/>
    </source>
</evidence>
<name>A0A9P7EX40_9AGAM</name>
<sequence>ELLQYYQQFRPIAIWLIANSKISTCEHDRYFWQGLPHAVRLVINQRLQLKDPNYTRSEATDFEKVVEAGHFVLSDDAFD</sequence>
<proteinExistence type="predicted"/>
<dbReference type="OrthoDB" id="3258358at2759"/>
<feature type="non-terminal residue" evidence="1">
    <location>
        <position position="79"/>
    </location>
</feature>
<accession>A0A9P7EX40</accession>
<comment type="caution">
    <text evidence="1">The sequence shown here is derived from an EMBL/GenBank/DDBJ whole genome shotgun (WGS) entry which is preliminary data.</text>
</comment>
<feature type="non-terminal residue" evidence="1">
    <location>
        <position position="1"/>
    </location>
</feature>